<dbReference type="Gene3D" id="3.40.1410.10">
    <property type="entry name" value="Chorismate lyase-like"/>
    <property type="match status" value="1"/>
</dbReference>
<feature type="domain" description="HTH gntR-type" evidence="4">
    <location>
        <begin position="3"/>
        <end position="71"/>
    </location>
</feature>
<evidence type="ECO:0000313" key="6">
    <source>
        <dbReference type="Proteomes" id="UP000606935"/>
    </source>
</evidence>
<dbReference type="PROSITE" id="PS50949">
    <property type="entry name" value="HTH_GNTR"/>
    <property type="match status" value="1"/>
</dbReference>
<dbReference type="Proteomes" id="UP000606935">
    <property type="component" value="Unassembled WGS sequence"/>
</dbReference>
<evidence type="ECO:0000313" key="5">
    <source>
        <dbReference type="EMBL" id="GGO70667.1"/>
    </source>
</evidence>
<dbReference type="GO" id="GO:0003677">
    <property type="term" value="F:DNA binding"/>
    <property type="evidence" value="ECO:0007669"/>
    <property type="project" value="UniProtKB-KW"/>
</dbReference>
<dbReference type="InterPro" id="IPR036388">
    <property type="entry name" value="WH-like_DNA-bd_sf"/>
</dbReference>
<gene>
    <name evidence="5" type="primary">hutC</name>
    <name evidence="5" type="ORF">GCM10010982_24720</name>
</gene>
<dbReference type="RefSeq" id="WP_188695405.1">
    <property type="nucleotide sequence ID" value="NZ_BMLS01000003.1"/>
</dbReference>
<dbReference type="AlphaFoldDB" id="A0A917YYQ8"/>
<reference evidence="5" key="2">
    <citation type="submission" date="2020-09" db="EMBL/GenBank/DDBJ databases">
        <authorList>
            <person name="Sun Q."/>
            <person name="Zhou Y."/>
        </authorList>
    </citation>
    <scope>NUCLEOTIDE SEQUENCE</scope>
    <source>
        <strain evidence="5">CGMCC 1.7086</strain>
    </source>
</reference>
<dbReference type="GO" id="GO:0003700">
    <property type="term" value="F:DNA-binding transcription factor activity"/>
    <property type="evidence" value="ECO:0007669"/>
    <property type="project" value="InterPro"/>
</dbReference>
<dbReference type="SMART" id="SM00866">
    <property type="entry name" value="UTRA"/>
    <property type="match status" value="1"/>
</dbReference>
<keyword evidence="3" id="KW-0804">Transcription</keyword>
<dbReference type="SUPFAM" id="SSF46785">
    <property type="entry name" value="Winged helix' DNA-binding domain"/>
    <property type="match status" value="1"/>
</dbReference>
<evidence type="ECO:0000256" key="2">
    <source>
        <dbReference type="ARBA" id="ARBA00023125"/>
    </source>
</evidence>
<proteinExistence type="predicted"/>
<dbReference type="PANTHER" id="PTHR44846">
    <property type="entry name" value="MANNOSYL-D-GLYCERATE TRANSPORT/METABOLISM SYSTEM REPRESSOR MNGR-RELATED"/>
    <property type="match status" value="1"/>
</dbReference>
<dbReference type="Pfam" id="PF00392">
    <property type="entry name" value="GntR"/>
    <property type="match status" value="1"/>
</dbReference>
<evidence type="ECO:0000259" key="4">
    <source>
        <dbReference type="PROSITE" id="PS50949"/>
    </source>
</evidence>
<dbReference type="CDD" id="cd07377">
    <property type="entry name" value="WHTH_GntR"/>
    <property type="match status" value="1"/>
</dbReference>
<dbReference type="InterPro" id="IPR028978">
    <property type="entry name" value="Chorismate_lyase_/UTRA_dom_sf"/>
</dbReference>
<evidence type="ECO:0000256" key="3">
    <source>
        <dbReference type="ARBA" id="ARBA00023163"/>
    </source>
</evidence>
<dbReference type="InterPro" id="IPR000524">
    <property type="entry name" value="Tscrpt_reg_HTH_GntR"/>
</dbReference>
<keyword evidence="1" id="KW-0805">Transcription regulation</keyword>
<organism evidence="5 6">
    <name type="scientific">Bowmanella pacifica</name>
    <dbReference type="NCBI Taxonomy" id="502051"/>
    <lineage>
        <taxon>Bacteria</taxon>
        <taxon>Pseudomonadati</taxon>
        <taxon>Pseudomonadota</taxon>
        <taxon>Gammaproteobacteria</taxon>
        <taxon>Alteromonadales</taxon>
        <taxon>Alteromonadaceae</taxon>
        <taxon>Bowmanella</taxon>
    </lineage>
</organism>
<dbReference type="InterPro" id="IPR036390">
    <property type="entry name" value="WH_DNA-bd_sf"/>
</dbReference>
<keyword evidence="2" id="KW-0238">DNA-binding</keyword>
<dbReference type="PANTHER" id="PTHR44846:SF16">
    <property type="entry name" value="TRANSCRIPTIONAL REGULATOR PHNF-RELATED"/>
    <property type="match status" value="1"/>
</dbReference>
<dbReference type="SUPFAM" id="SSF64288">
    <property type="entry name" value="Chorismate lyase-like"/>
    <property type="match status" value="1"/>
</dbReference>
<evidence type="ECO:0000256" key="1">
    <source>
        <dbReference type="ARBA" id="ARBA00023015"/>
    </source>
</evidence>
<dbReference type="SMART" id="SM00345">
    <property type="entry name" value="HTH_GNTR"/>
    <property type="match status" value="1"/>
</dbReference>
<keyword evidence="6" id="KW-1185">Reference proteome</keyword>
<name>A0A917YYQ8_9ALTE</name>
<dbReference type="PRINTS" id="PR00035">
    <property type="entry name" value="HTHGNTR"/>
</dbReference>
<dbReference type="Gene3D" id="1.10.10.10">
    <property type="entry name" value="Winged helix-like DNA-binding domain superfamily/Winged helix DNA-binding domain"/>
    <property type="match status" value="1"/>
</dbReference>
<dbReference type="Pfam" id="PF07702">
    <property type="entry name" value="UTRA"/>
    <property type="match status" value="1"/>
</dbReference>
<dbReference type="InterPro" id="IPR050679">
    <property type="entry name" value="Bact_HTH_transcr_reg"/>
</dbReference>
<dbReference type="EMBL" id="BMLS01000003">
    <property type="protein sequence ID" value="GGO70667.1"/>
    <property type="molecule type" value="Genomic_DNA"/>
</dbReference>
<reference evidence="5" key="1">
    <citation type="journal article" date="2014" name="Int. J. Syst. Evol. Microbiol.">
        <title>Complete genome sequence of Corynebacterium casei LMG S-19264T (=DSM 44701T), isolated from a smear-ripened cheese.</title>
        <authorList>
            <consortium name="US DOE Joint Genome Institute (JGI-PGF)"/>
            <person name="Walter F."/>
            <person name="Albersmeier A."/>
            <person name="Kalinowski J."/>
            <person name="Ruckert C."/>
        </authorList>
    </citation>
    <scope>NUCLEOTIDE SEQUENCE</scope>
    <source>
        <strain evidence="5">CGMCC 1.7086</strain>
    </source>
</reference>
<dbReference type="InterPro" id="IPR011663">
    <property type="entry name" value="UTRA"/>
</dbReference>
<accession>A0A917YYQ8</accession>
<comment type="caution">
    <text evidence="5">The sequence shown here is derived from an EMBL/GenBank/DDBJ whole genome shotgun (WGS) entry which is preliminary data.</text>
</comment>
<sequence length="237" mass="26262">MVLPKYKAIASFIAERIDSGEWQEGHPVPSESELAAHFAASRMTARKAVDTLVADEKVTRIAGVGSFVNAPIYRSSLLHIHNIADEIQRRGHQHSAKLISRMRLFPNPNIAAALAADGGTLFKVVILHFENNHPIQLEERFVNAEYFPDFLQQDFTRITTHTYLSSLVPLSEAQLTLEAINPSPALKHSLAIQDDSPCLKLTRHISSRGVPVSIAILYYPAGRYRLTSCLSVPEDGN</sequence>
<protein>
    <submittedName>
        <fullName evidence="5">Histidine utilization repressor</fullName>
    </submittedName>
</protein>